<reference evidence="3" key="1">
    <citation type="journal article" date="2019" name="Int. J. Syst. Evol. Microbiol.">
        <title>The Global Catalogue of Microorganisms (GCM) 10K type strain sequencing project: providing services to taxonomists for standard genome sequencing and annotation.</title>
        <authorList>
            <consortium name="The Broad Institute Genomics Platform"/>
            <consortium name="The Broad Institute Genome Sequencing Center for Infectious Disease"/>
            <person name="Wu L."/>
            <person name="Ma J."/>
        </authorList>
    </citation>
    <scope>NUCLEOTIDE SEQUENCE [LARGE SCALE GENOMIC DNA]</scope>
    <source>
        <strain evidence="3">2902at01</strain>
    </source>
</reference>
<dbReference type="Pfam" id="PF19054">
    <property type="entry name" value="DUF5753"/>
    <property type="match status" value="1"/>
</dbReference>
<dbReference type="RefSeq" id="WP_377552316.1">
    <property type="nucleotide sequence ID" value="NZ_JBHSBN010000034.1"/>
</dbReference>
<dbReference type="Proteomes" id="UP001595868">
    <property type="component" value="Unassembled WGS sequence"/>
</dbReference>
<dbReference type="InterPro" id="IPR010982">
    <property type="entry name" value="Lambda_DNA-bd_dom_sf"/>
</dbReference>
<evidence type="ECO:0000313" key="2">
    <source>
        <dbReference type="EMBL" id="MFC4110148.1"/>
    </source>
</evidence>
<dbReference type="InterPro" id="IPR001387">
    <property type="entry name" value="Cro/C1-type_HTH"/>
</dbReference>
<evidence type="ECO:0000259" key="1">
    <source>
        <dbReference type="PROSITE" id="PS50943"/>
    </source>
</evidence>
<keyword evidence="3" id="KW-1185">Reference proteome</keyword>
<dbReference type="CDD" id="cd00093">
    <property type="entry name" value="HTH_XRE"/>
    <property type="match status" value="1"/>
</dbReference>
<sequence>MSNLLNLFGEELRIARQEAGLSQEDLATKINYSAAQVSAVERGTRRPSDDLANRADAVLGLNGRLSRLLAGIRHEAAQPALRPWLAFETEAVALRSYEPCLIPGLLQTEAYARALLSGGGLLTAAQIDEQVAVRIERQAVLARENPPQTVFVIDEQVLRRPLGGPEVMREQLLHILQLVDDCSRVRVHVVPLSVGGYAGLDGPLAVATSPEGAVAAYLDSQLTGTLVERPTDASEVIRAWEVIRGDALSCTQSRQLIEEAAEQWT</sequence>
<organism evidence="2 3">
    <name type="scientific">Micromonospora zhanjiangensis</name>
    <dbReference type="NCBI Taxonomy" id="1522057"/>
    <lineage>
        <taxon>Bacteria</taxon>
        <taxon>Bacillati</taxon>
        <taxon>Actinomycetota</taxon>
        <taxon>Actinomycetes</taxon>
        <taxon>Micromonosporales</taxon>
        <taxon>Micromonosporaceae</taxon>
        <taxon>Micromonospora</taxon>
    </lineage>
</organism>
<protein>
    <submittedName>
        <fullName evidence="2">Helix-turn-helix domain-containing protein</fullName>
    </submittedName>
</protein>
<comment type="caution">
    <text evidence="2">The sequence shown here is derived from an EMBL/GenBank/DDBJ whole genome shotgun (WGS) entry which is preliminary data.</text>
</comment>
<proteinExistence type="predicted"/>
<dbReference type="SMART" id="SM00530">
    <property type="entry name" value="HTH_XRE"/>
    <property type="match status" value="1"/>
</dbReference>
<feature type="domain" description="HTH cro/C1-type" evidence="1">
    <location>
        <begin position="12"/>
        <end position="68"/>
    </location>
</feature>
<accession>A0ABV8KVU3</accession>
<name>A0ABV8KVU3_9ACTN</name>
<dbReference type="SUPFAM" id="SSF47413">
    <property type="entry name" value="lambda repressor-like DNA-binding domains"/>
    <property type="match status" value="1"/>
</dbReference>
<dbReference type="EMBL" id="JBHSBN010000034">
    <property type="protein sequence ID" value="MFC4110148.1"/>
    <property type="molecule type" value="Genomic_DNA"/>
</dbReference>
<gene>
    <name evidence="2" type="ORF">ACFOX0_30030</name>
</gene>
<dbReference type="Pfam" id="PF13560">
    <property type="entry name" value="HTH_31"/>
    <property type="match status" value="1"/>
</dbReference>
<dbReference type="PROSITE" id="PS50943">
    <property type="entry name" value="HTH_CROC1"/>
    <property type="match status" value="1"/>
</dbReference>
<dbReference type="Gene3D" id="1.10.260.40">
    <property type="entry name" value="lambda repressor-like DNA-binding domains"/>
    <property type="match status" value="1"/>
</dbReference>
<evidence type="ECO:0000313" key="3">
    <source>
        <dbReference type="Proteomes" id="UP001595868"/>
    </source>
</evidence>
<dbReference type="InterPro" id="IPR043917">
    <property type="entry name" value="DUF5753"/>
</dbReference>